<dbReference type="Pfam" id="PF00144">
    <property type="entry name" value="Beta-lactamase"/>
    <property type="match status" value="1"/>
</dbReference>
<evidence type="ECO:0000313" key="3">
    <source>
        <dbReference type="Proteomes" id="UP000827549"/>
    </source>
</evidence>
<dbReference type="AlphaFoldDB" id="A0AAF1BMJ6"/>
<dbReference type="PANTHER" id="PTHR43283:SF3">
    <property type="entry name" value="BETA-LACTAMASE FAMILY PROTEIN (AFU_ORTHOLOGUE AFUA_5G07500)"/>
    <property type="match status" value="1"/>
</dbReference>
<dbReference type="Gene3D" id="3.40.710.10">
    <property type="entry name" value="DD-peptidase/beta-lactamase superfamily"/>
    <property type="match status" value="1"/>
</dbReference>
<keyword evidence="3" id="KW-1185">Reference proteome</keyword>
<dbReference type="PANTHER" id="PTHR43283">
    <property type="entry name" value="BETA-LACTAMASE-RELATED"/>
    <property type="match status" value="1"/>
</dbReference>
<proteinExistence type="predicted"/>
<dbReference type="Proteomes" id="UP000827549">
    <property type="component" value="Chromosome 1"/>
</dbReference>
<protein>
    <submittedName>
        <fullName evidence="2">Acyltransferase LovD</fullName>
    </submittedName>
</protein>
<feature type="domain" description="Beta-lactamase-related" evidence="1">
    <location>
        <begin position="43"/>
        <end position="417"/>
    </location>
</feature>
<dbReference type="EMBL" id="CP086714">
    <property type="protein sequence ID" value="WOO76783.1"/>
    <property type="molecule type" value="Genomic_DNA"/>
</dbReference>
<evidence type="ECO:0000259" key="1">
    <source>
        <dbReference type="Pfam" id="PF00144"/>
    </source>
</evidence>
<accession>A0AAF1BMJ6</accession>
<organism evidence="2 3">
    <name type="scientific">Vanrija pseudolonga</name>
    <dbReference type="NCBI Taxonomy" id="143232"/>
    <lineage>
        <taxon>Eukaryota</taxon>
        <taxon>Fungi</taxon>
        <taxon>Dikarya</taxon>
        <taxon>Basidiomycota</taxon>
        <taxon>Agaricomycotina</taxon>
        <taxon>Tremellomycetes</taxon>
        <taxon>Trichosporonales</taxon>
        <taxon>Trichosporonaceae</taxon>
        <taxon>Vanrija</taxon>
    </lineage>
</organism>
<keyword evidence="2" id="KW-0808">Transferase</keyword>
<evidence type="ECO:0000313" key="2">
    <source>
        <dbReference type="EMBL" id="WOO76783.1"/>
    </source>
</evidence>
<sequence length="438" mass="46678">MPGPMPRRTLVSPVFPQLTTNMPAELKPDGAKSLQAALDEWSDKLPGVTLALASTSGLLFSSSAGRYDVLDASSRALAEDDVMWFASTTKLLTAVAYLQLVDRGVVSLDTDMRGKYAPLDAAASRIFTRLDESGTAQFVPNDKAVPLGALLNQTSGFGMEFGEQVQSYKTSADKGTGFVNSCKVENLINTPLMFEPGSTFQYGNSAEWLGLILPSLVGVSTEDYFQENILRPLGMSNTTFYPFGEELKDRLVPLRFGGEHGYEVLTDQMPLLTLPRKTEDIEYPVAGGGIYSTSRDYIKLLSHLLSHYASLTGGAKRPESPLLSDASVWSLFSRSLPEAALPAMATALSHFMGVDGLAAGEADWSTGMSLYLPADGRRAPNGRHAGSAGWGGAAGTTYWIDPVAGVAAVFSTQTIPSSAPAVVAFKGAMERSVYAALA</sequence>
<keyword evidence="2" id="KW-0012">Acyltransferase</keyword>
<dbReference type="InterPro" id="IPR001466">
    <property type="entry name" value="Beta-lactam-related"/>
</dbReference>
<name>A0AAF1BMJ6_9TREE</name>
<dbReference type="SUPFAM" id="SSF56601">
    <property type="entry name" value="beta-lactamase/transpeptidase-like"/>
    <property type="match status" value="1"/>
</dbReference>
<dbReference type="InterPro" id="IPR012338">
    <property type="entry name" value="Beta-lactam/transpept-like"/>
</dbReference>
<dbReference type="GO" id="GO:0016746">
    <property type="term" value="F:acyltransferase activity"/>
    <property type="evidence" value="ECO:0007669"/>
    <property type="project" value="UniProtKB-KW"/>
</dbReference>
<gene>
    <name evidence="2" type="primary">lovD_5</name>
    <name evidence="2" type="ORF">LOC62_01G000401</name>
</gene>
<dbReference type="InterPro" id="IPR050789">
    <property type="entry name" value="Diverse_Enzym_Activities"/>
</dbReference>
<dbReference type="RefSeq" id="XP_062622815.1">
    <property type="nucleotide sequence ID" value="XM_062766831.1"/>
</dbReference>
<dbReference type="GeneID" id="87803660"/>
<reference evidence="2" key="1">
    <citation type="submission" date="2023-10" db="EMBL/GenBank/DDBJ databases">
        <authorList>
            <person name="Noh H."/>
        </authorList>
    </citation>
    <scope>NUCLEOTIDE SEQUENCE</scope>
    <source>
        <strain evidence="2">DUCC4014</strain>
    </source>
</reference>